<evidence type="ECO:0000313" key="6">
    <source>
        <dbReference type="Proteomes" id="UP000593578"/>
    </source>
</evidence>
<organism evidence="3 5">
    <name type="scientific">Gossypium raimondii</name>
    <name type="common">Peruvian cotton</name>
    <name type="synonym">Gossypium klotzschianum subsp. raimondii</name>
    <dbReference type="NCBI Taxonomy" id="29730"/>
    <lineage>
        <taxon>Eukaryota</taxon>
        <taxon>Viridiplantae</taxon>
        <taxon>Streptophyta</taxon>
        <taxon>Embryophyta</taxon>
        <taxon>Tracheophyta</taxon>
        <taxon>Spermatophyta</taxon>
        <taxon>Magnoliopsida</taxon>
        <taxon>eudicotyledons</taxon>
        <taxon>Gunneridae</taxon>
        <taxon>Pentapetalae</taxon>
        <taxon>rosids</taxon>
        <taxon>malvids</taxon>
        <taxon>Malvales</taxon>
        <taxon>Malvaceae</taxon>
        <taxon>Malvoideae</taxon>
        <taxon>Gossypium</taxon>
    </lineage>
</organism>
<proteinExistence type="predicted"/>
<evidence type="ECO:0008006" key="7">
    <source>
        <dbReference type="Google" id="ProtNLM"/>
    </source>
</evidence>
<dbReference type="KEGG" id="gra:105794438"/>
<dbReference type="PANTHER" id="PTHR35094">
    <property type="entry name" value="LEUCINE-RICH REPEAT EXTENSIN-LIKE PROTEIN 2"/>
    <property type="match status" value="1"/>
</dbReference>
<name>A0A0D2NDR7_GOSRA</name>
<evidence type="ECO:0000256" key="2">
    <source>
        <dbReference type="SAM" id="SignalP"/>
    </source>
</evidence>
<reference evidence="4" key="3">
    <citation type="submission" date="2020-04" db="EMBL/GenBank/DDBJ databases">
        <authorList>
            <person name="Grover C.E."/>
            <person name="Arick M.A. II"/>
            <person name="Thrash A."/>
            <person name="Conover J.L."/>
            <person name="Sanders W.S."/>
            <person name="Peterson D.G."/>
            <person name="Scheffler J.A."/>
            <person name="Scheffler B.E."/>
            <person name="Wendel J.F."/>
        </authorList>
    </citation>
    <scope>NUCLEOTIDE SEQUENCE</scope>
    <source>
        <strain evidence="4">8</strain>
        <tissue evidence="4">Leaf</tissue>
    </source>
</reference>
<gene>
    <name evidence="3" type="ORF">B456_005G162200</name>
    <name evidence="4" type="ORF">Gorai_016874</name>
</gene>
<dbReference type="EMBL" id="JABEZZ010000005">
    <property type="protein sequence ID" value="MBA0586121.1"/>
    <property type="molecule type" value="Genomic_DNA"/>
</dbReference>
<dbReference type="PANTHER" id="PTHR35094:SF1">
    <property type="entry name" value="PROTEIN, PUTATIVE-RELATED"/>
    <property type="match status" value="1"/>
</dbReference>
<dbReference type="Proteomes" id="UP000593578">
    <property type="component" value="Unassembled WGS sequence"/>
</dbReference>
<evidence type="ECO:0000313" key="3">
    <source>
        <dbReference type="EMBL" id="KJB30817.1"/>
    </source>
</evidence>
<reference evidence="4 6" key="2">
    <citation type="journal article" date="2019" name="Genome Biol. Evol.">
        <title>Insights into the evolution of the New World diploid cottons (Gossypium, subgenus Houzingenia) based on genome sequencing.</title>
        <authorList>
            <person name="Grover C.E."/>
            <person name="Arick M.A. 2nd"/>
            <person name="Thrash A."/>
            <person name="Conover J.L."/>
            <person name="Sanders W.S."/>
            <person name="Peterson D.G."/>
            <person name="Frelichowski J.E."/>
            <person name="Scheffler J.A."/>
            <person name="Scheffler B.E."/>
            <person name="Wendel J.F."/>
        </authorList>
    </citation>
    <scope>NUCLEOTIDE SEQUENCE [LARGE SCALE GENOMIC DNA]</scope>
    <source>
        <strain evidence="4">8</strain>
        <tissue evidence="4">Leaf</tissue>
    </source>
</reference>
<dbReference type="OrthoDB" id="1728036at2759"/>
<accession>A0A0D2NDR7</accession>
<reference evidence="3 5" key="1">
    <citation type="journal article" date="2012" name="Nature">
        <title>Repeated polyploidization of Gossypium genomes and the evolution of spinnable cotton fibres.</title>
        <authorList>
            <person name="Paterson A.H."/>
            <person name="Wendel J.F."/>
            <person name="Gundlach H."/>
            <person name="Guo H."/>
            <person name="Jenkins J."/>
            <person name="Jin D."/>
            <person name="Llewellyn D."/>
            <person name="Showmaker K.C."/>
            <person name="Shu S."/>
            <person name="Udall J."/>
            <person name="Yoo M.J."/>
            <person name="Byers R."/>
            <person name="Chen W."/>
            <person name="Doron-Faigenboim A."/>
            <person name="Duke M.V."/>
            <person name="Gong L."/>
            <person name="Grimwood J."/>
            <person name="Grover C."/>
            <person name="Grupp K."/>
            <person name="Hu G."/>
            <person name="Lee T.H."/>
            <person name="Li J."/>
            <person name="Lin L."/>
            <person name="Liu T."/>
            <person name="Marler B.S."/>
            <person name="Page J.T."/>
            <person name="Roberts A.W."/>
            <person name="Romanel E."/>
            <person name="Sanders W.S."/>
            <person name="Szadkowski E."/>
            <person name="Tan X."/>
            <person name="Tang H."/>
            <person name="Xu C."/>
            <person name="Wang J."/>
            <person name="Wang Z."/>
            <person name="Zhang D."/>
            <person name="Zhang L."/>
            <person name="Ashrafi H."/>
            <person name="Bedon F."/>
            <person name="Bowers J.E."/>
            <person name="Brubaker C.L."/>
            <person name="Chee P.W."/>
            <person name="Das S."/>
            <person name="Gingle A.R."/>
            <person name="Haigler C.H."/>
            <person name="Harker D."/>
            <person name="Hoffmann L.V."/>
            <person name="Hovav R."/>
            <person name="Jones D.C."/>
            <person name="Lemke C."/>
            <person name="Mansoor S."/>
            <person name="ur Rahman M."/>
            <person name="Rainville L.N."/>
            <person name="Rambani A."/>
            <person name="Reddy U.K."/>
            <person name="Rong J.K."/>
            <person name="Saranga Y."/>
            <person name="Scheffler B.E."/>
            <person name="Scheffler J.A."/>
            <person name="Stelly D.M."/>
            <person name="Triplett B.A."/>
            <person name="Van Deynze A."/>
            <person name="Vaslin M.F."/>
            <person name="Waghmare V.N."/>
            <person name="Walford S.A."/>
            <person name="Wright R.J."/>
            <person name="Zaki E.A."/>
            <person name="Zhang T."/>
            <person name="Dennis E.S."/>
            <person name="Mayer K.F."/>
            <person name="Peterson D.G."/>
            <person name="Rokhsar D.S."/>
            <person name="Wang X."/>
            <person name="Schmutz J."/>
        </authorList>
    </citation>
    <scope>NUCLEOTIDE SEQUENCE [LARGE SCALE GENOMIC DNA]</scope>
</reference>
<sequence>MSIKTNHFHPLFLFLTISFLIATVAYPIDALESRKLDESTVPGDQGIKCTPSCVQSPPPPSPPPPCPPPPSPPALPPPTPKKSPSQYCPPPPSPPSFIYITGPPGNLYPIDQNFGAASRKFEVGLLALVSGLLVLLAF</sequence>
<evidence type="ECO:0000313" key="4">
    <source>
        <dbReference type="EMBL" id="MBA0586121.1"/>
    </source>
</evidence>
<dbReference type="EMBL" id="CM001744">
    <property type="protein sequence ID" value="KJB30817.1"/>
    <property type="molecule type" value="Genomic_DNA"/>
</dbReference>
<keyword evidence="2" id="KW-0732">Signal</keyword>
<dbReference type="AlphaFoldDB" id="A0A0D2NDR7"/>
<feature type="chain" id="PRO_5036292325" description="Extensin domain-containing protein" evidence="2">
    <location>
        <begin position="26"/>
        <end position="138"/>
    </location>
</feature>
<keyword evidence="5" id="KW-1185">Reference proteome</keyword>
<dbReference type="Gramene" id="KJB30817">
    <property type="protein sequence ID" value="KJB30817"/>
    <property type="gene ID" value="B456_005G162200"/>
</dbReference>
<evidence type="ECO:0000313" key="5">
    <source>
        <dbReference type="Proteomes" id="UP000032304"/>
    </source>
</evidence>
<dbReference type="OMA" id="CPVIINA"/>
<dbReference type="eggNOG" id="ENOG502S7RH">
    <property type="taxonomic scope" value="Eukaryota"/>
</dbReference>
<evidence type="ECO:0000256" key="1">
    <source>
        <dbReference type="SAM" id="MobiDB-lite"/>
    </source>
</evidence>
<dbReference type="Proteomes" id="UP000032304">
    <property type="component" value="Chromosome 5"/>
</dbReference>
<feature type="compositionally biased region" description="Pro residues" evidence="1">
    <location>
        <begin position="56"/>
        <end position="95"/>
    </location>
</feature>
<feature type="signal peptide" evidence="2">
    <location>
        <begin position="1"/>
        <end position="25"/>
    </location>
</feature>
<protein>
    <recommendedName>
        <fullName evidence="7">Extensin domain-containing protein</fullName>
    </recommendedName>
</protein>
<dbReference type="STRING" id="29730.A0A0D2NDR7"/>
<feature type="region of interest" description="Disordered" evidence="1">
    <location>
        <begin position="37"/>
        <end position="96"/>
    </location>
</feature>